<dbReference type="GO" id="GO:0000981">
    <property type="term" value="F:DNA-binding transcription factor activity, RNA polymerase II-specific"/>
    <property type="evidence" value="ECO:0007669"/>
    <property type="project" value="InterPro"/>
</dbReference>
<keyword evidence="2" id="KW-0539">Nucleus</keyword>
<evidence type="ECO:0000256" key="1">
    <source>
        <dbReference type="ARBA" id="ARBA00004123"/>
    </source>
</evidence>
<evidence type="ECO:0000313" key="5">
    <source>
        <dbReference type="EMBL" id="BAK07177.1"/>
    </source>
</evidence>
<feature type="region of interest" description="Disordered" evidence="3">
    <location>
        <begin position="217"/>
        <end position="262"/>
    </location>
</feature>
<name>F2EIK5_HORVV</name>
<dbReference type="Gene3D" id="4.10.240.10">
    <property type="entry name" value="Zn(2)-C6 fungal-type DNA-binding domain"/>
    <property type="match status" value="2"/>
</dbReference>
<dbReference type="InterPro" id="IPR021858">
    <property type="entry name" value="Fun_TF"/>
</dbReference>
<dbReference type="GO" id="GO:0008270">
    <property type="term" value="F:zinc ion binding"/>
    <property type="evidence" value="ECO:0007669"/>
    <property type="project" value="InterPro"/>
</dbReference>
<feature type="compositionally biased region" description="Low complexity" evidence="3">
    <location>
        <begin position="362"/>
        <end position="376"/>
    </location>
</feature>
<feature type="region of interest" description="Disordered" evidence="3">
    <location>
        <begin position="362"/>
        <end position="381"/>
    </location>
</feature>
<evidence type="ECO:0000256" key="2">
    <source>
        <dbReference type="ARBA" id="ARBA00023242"/>
    </source>
</evidence>
<proteinExistence type="evidence at transcript level"/>
<evidence type="ECO:0000256" key="3">
    <source>
        <dbReference type="SAM" id="MobiDB-lite"/>
    </source>
</evidence>
<sequence>MLPAHHHTNNYYYQPRLPTHPPLDQAFGSDEGEGEWEDSVSSSRESSHSGSGQGVRYQNLDGEEDEGALISLLNSRSSSSSVFKGALQDYREGAGRVGVDSMGSQLGQGRSEHERQQRQEQQHQAGRSFKGCAMCRKSKVKCGEEKPGCGRCSRRGLECKYVQKAPQPTGRVRRHHQRSTAGCSTCRSRRVKCDEVGPICGPCLKRGCPCGFSSAEAGVSGDNEKDKSTRMTGEKTSKRPVLRPAPSYPPFTSRSELRSGSVGLGPRLAGPVMATMTGRVPLLPLPPMKETPFLNPEELTRSTGIILTDPEVRASGFPLLSMDRIRGFEPILPTPPLTGFPQAYNPLDMPLPNWTYNHTLTTQSAPTTSSSTFTTPPEDEARSYFSGSGCLMGGEEPVVQGWAGGQGDGEVDYLAGIDTQMHSMGSTYPGTMLGADPSTQHGRTRSMVHDFPNLHPPVEYIPDQTRLDSLLIVEPRYQDDYAGPLHPRHAVLAYPPFARPVEYPGIEVQADLFSARTDLQQVPESHNVVDYVEDLQLLPTFKGETSDGPMDNQSLPSDVTVIPVERPSRVLSKRYREDEQDRQVIIREKSGPTGRWEPDGHGRLQPVVVTSKADSYAMIPPPALPFTIIPPAFAELLELCPKSVMGMQMDFLLPGLGQEVTLVKEIDPLSTFFPLVRDRVIYRHFIAQTASTMIAMADHDHLNPWTRHFAKLALGVPPGVSTAQDAFRSALLSLSAYDLGYRITMATGMTRADVHRNPIVKLSQEFWDETKTLLDCIVDEVQTPFSLSVDDLSLAACVALSHRDRLSASGQWLYSLEYAAEMINTLGGAGTFLSLSPTLIRRFLLEQMVCIDVFGSFFTIDAPLIFEPRSAWWASPFSLNSPRSLTEHIEIVFGVDRPMIDFLARVMTLTAIGRHGAMRQQGITTERMAKVSDQEMEDGWASLAEDKKALLAEAEQIAIETVSRPYPARIAAGRITWKNCVVIWLNLDTQNSKAQFETVKNGVKQVLETVIESLGRGMVTHLCLPFCFAAYNARDEQRETVGRILDMLEPYGRMDWTTLNRCIRFVWDCIDAPKSSVKLKNWRQLYDDEGLFLSYI</sequence>
<protein>
    <submittedName>
        <fullName evidence="5">Predicted protein</fullName>
    </submittedName>
</protein>
<dbReference type="Pfam" id="PF11951">
    <property type="entry name" value="Fungal_trans_2"/>
    <property type="match status" value="1"/>
</dbReference>
<feature type="region of interest" description="Disordered" evidence="3">
    <location>
        <begin position="1"/>
        <end position="59"/>
    </location>
</feature>
<feature type="compositionally biased region" description="Basic and acidic residues" evidence="3">
    <location>
        <begin position="110"/>
        <end position="121"/>
    </location>
</feature>
<dbReference type="AlphaFoldDB" id="F2EIK5"/>
<dbReference type="PROSITE" id="PS00463">
    <property type="entry name" value="ZN2_CY6_FUNGAL_1"/>
    <property type="match status" value="2"/>
</dbReference>
<dbReference type="SUPFAM" id="SSF57701">
    <property type="entry name" value="Zn2/Cys6 DNA-binding domain"/>
    <property type="match status" value="2"/>
</dbReference>
<feature type="domain" description="Zn(2)-C6 fungal-type" evidence="4">
    <location>
        <begin position="131"/>
        <end position="161"/>
    </location>
</feature>
<dbReference type="SMART" id="SM00066">
    <property type="entry name" value="GAL4"/>
    <property type="match status" value="2"/>
</dbReference>
<dbReference type="CDD" id="cd00067">
    <property type="entry name" value="GAL4"/>
    <property type="match status" value="2"/>
</dbReference>
<dbReference type="PRINTS" id="PR00755">
    <property type="entry name" value="AFLATOXINBRP"/>
</dbReference>
<dbReference type="EMBL" id="AK375982">
    <property type="protein sequence ID" value="BAK07177.1"/>
    <property type="molecule type" value="mRNA"/>
</dbReference>
<dbReference type="PROSITE" id="PS50048">
    <property type="entry name" value="ZN2_CY6_FUNGAL_2"/>
    <property type="match status" value="2"/>
</dbReference>
<dbReference type="Pfam" id="PF00172">
    <property type="entry name" value="Zn_clus"/>
    <property type="match status" value="2"/>
</dbReference>
<organism evidence="5">
    <name type="scientific">Hordeum vulgare subsp. vulgare</name>
    <name type="common">Domesticated barley</name>
    <dbReference type="NCBI Taxonomy" id="112509"/>
    <lineage>
        <taxon>Eukaryota</taxon>
        <taxon>Viridiplantae</taxon>
        <taxon>Streptophyta</taxon>
        <taxon>Embryophyta</taxon>
        <taxon>Tracheophyta</taxon>
        <taxon>Spermatophyta</taxon>
        <taxon>Magnoliopsida</taxon>
        <taxon>Liliopsida</taxon>
        <taxon>Poales</taxon>
        <taxon>Poaceae</taxon>
        <taxon>BOP clade</taxon>
        <taxon>Pooideae</taxon>
        <taxon>Triticodae</taxon>
        <taxon>Triticeae</taxon>
        <taxon>Hordeinae</taxon>
        <taxon>Hordeum</taxon>
    </lineage>
</organism>
<feature type="domain" description="Zn(2)-C6 fungal-type" evidence="4">
    <location>
        <begin position="182"/>
        <end position="212"/>
    </location>
</feature>
<feature type="compositionally biased region" description="Low complexity" evidence="3">
    <location>
        <begin position="39"/>
        <end position="50"/>
    </location>
</feature>
<accession>F2EIK5</accession>
<comment type="subcellular location">
    <subcellularLocation>
        <location evidence="1">Nucleus</location>
    </subcellularLocation>
</comment>
<dbReference type="InterPro" id="IPR036864">
    <property type="entry name" value="Zn2-C6_fun-type_DNA-bd_sf"/>
</dbReference>
<dbReference type="PANTHER" id="PTHR37534:SF20">
    <property type="entry name" value="PRO1A C6 ZINK-FINGER PROTEIN"/>
    <property type="match status" value="1"/>
</dbReference>
<feature type="region of interest" description="Disordered" evidence="3">
    <location>
        <begin position="97"/>
        <end position="125"/>
    </location>
</feature>
<feature type="compositionally biased region" description="Basic and acidic residues" evidence="3">
    <location>
        <begin position="222"/>
        <end position="237"/>
    </location>
</feature>
<dbReference type="InterPro" id="IPR001138">
    <property type="entry name" value="Zn2Cys6_DnaBD"/>
</dbReference>
<dbReference type="PANTHER" id="PTHR37534">
    <property type="entry name" value="TRANSCRIPTIONAL ACTIVATOR PROTEIN UGA3"/>
    <property type="match status" value="1"/>
</dbReference>
<dbReference type="GO" id="GO:0005634">
    <property type="term" value="C:nucleus"/>
    <property type="evidence" value="ECO:0007669"/>
    <property type="project" value="UniProtKB-SubCell"/>
</dbReference>
<evidence type="ECO:0000259" key="4">
    <source>
        <dbReference type="PROSITE" id="PS50048"/>
    </source>
</evidence>
<reference evidence="5" key="1">
    <citation type="journal article" date="2011" name="Plant Physiol.">
        <title>Comprehensive sequence analysis of 24,783 barley full-length cDNAs derived from 12 clone libraries.</title>
        <authorList>
            <person name="Matsumoto T."/>
            <person name="Tanaka T."/>
            <person name="Sakai H."/>
            <person name="Amano N."/>
            <person name="Kanamori H."/>
            <person name="Kurita K."/>
            <person name="Kikuta A."/>
            <person name="Kamiya K."/>
            <person name="Yamamoto M."/>
            <person name="Ikawa H."/>
            <person name="Fujii N."/>
            <person name="Hori K."/>
            <person name="Itoh T."/>
            <person name="Sato K."/>
        </authorList>
    </citation>
    <scope>NUCLEOTIDE SEQUENCE</scope>
    <source>
        <tissue evidence="5">Seed</tissue>
    </source>
</reference>